<accession>A0A1W0A3D5</accession>
<keyword evidence="2" id="KW-1185">Reference proteome</keyword>
<dbReference type="EMBL" id="JNBS01000594">
    <property type="protein sequence ID" value="OQS04560.1"/>
    <property type="molecule type" value="Genomic_DNA"/>
</dbReference>
<gene>
    <name evidence="1" type="ORF">THRCLA_03216</name>
</gene>
<organism evidence="1 2">
    <name type="scientific">Thraustotheca clavata</name>
    <dbReference type="NCBI Taxonomy" id="74557"/>
    <lineage>
        <taxon>Eukaryota</taxon>
        <taxon>Sar</taxon>
        <taxon>Stramenopiles</taxon>
        <taxon>Oomycota</taxon>
        <taxon>Saprolegniomycetes</taxon>
        <taxon>Saprolegniales</taxon>
        <taxon>Achlyaceae</taxon>
        <taxon>Thraustotheca</taxon>
    </lineage>
</organism>
<protein>
    <submittedName>
        <fullName evidence="1">Uncharacterized protein</fullName>
    </submittedName>
</protein>
<dbReference type="Proteomes" id="UP000243217">
    <property type="component" value="Unassembled WGS sequence"/>
</dbReference>
<evidence type="ECO:0000313" key="1">
    <source>
        <dbReference type="EMBL" id="OQS04560.1"/>
    </source>
</evidence>
<dbReference type="AlphaFoldDB" id="A0A1W0A3D5"/>
<dbReference type="OrthoDB" id="9992337at2759"/>
<sequence>MDNRHLSKSNYEATGIDGKGQVPMSLRYMNEFVGKLQCAPKLLELGIFPDAKEVSETMGLFNATRRFLDIDTGNPEEDGIVVVGDGSTPRSAVMFAYRTKGWMCYSVDPEMRLSTETERVPWEGIQNVVPIRAKIENIRIKLRRAIVLLVHAHVTLDQALSAIEADTILGVVTLPCCNWYGQQEILFNRPPDIVFDDFSILSDHREVRVWAGEQAKSLESVDINPSARAMKGCVIKKYVSPVKASQKGSYIDKVLSTTLKEDGIKDIIEPFVKVLDRFLLPNCQIGLVGDNGTFANYLMANYTSKSFLVSNVTKDSGHNYDIIIDLGVVHDILFTIETRQASALVLDTCTYMISRINQSYSHAGFISLTPRRKLKGAAYFTNSELPWQFEWFKLENHTWLAFCGWLRPAKDKSPDFPSIEDLQADMLQTYNSTQKNVAEGIELVGKVIRVRIKHKNLLFADIVTTVGKAVQIVLNKQVLLQGKYTIPQTLSRLLRIGDSLRVFGMYDTAVVDAKKLNVIKVAFESIAPREEDKLHFGLRK</sequence>
<proteinExistence type="predicted"/>
<evidence type="ECO:0000313" key="2">
    <source>
        <dbReference type="Proteomes" id="UP000243217"/>
    </source>
</evidence>
<reference evidence="1 2" key="1">
    <citation type="journal article" date="2014" name="Genome Biol. Evol.">
        <title>The secreted proteins of Achlya hypogyna and Thraustotheca clavata identify the ancestral oomycete secretome and reveal gene acquisitions by horizontal gene transfer.</title>
        <authorList>
            <person name="Misner I."/>
            <person name="Blouin N."/>
            <person name="Leonard G."/>
            <person name="Richards T.A."/>
            <person name="Lane C.E."/>
        </authorList>
    </citation>
    <scope>NUCLEOTIDE SEQUENCE [LARGE SCALE GENOMIC DNA]</scope>
    <source>
        <strain evidence="1 2">ATCC 34112</strain>
    </source>
</reference>
<comment type="caution">
    <text evidence="1">The sequence shown here is derived from an EMBL/GenBank/DDBJ whole genome shotgun (WGS) entry which is preliminary data.</text>
</comment>
<name>A0A1W0A3D5_9STRA</name>